<dbReference type="AlphaFoldDB" id="A0A0N4UN15"/>
<dbReference type="WBParaSite" id="DME_0000927801-mRNA-1">
    <property type="protein sequence ID" value="DME_0000927801-mRNA-1"/>
    <property type="gene ID" value="DME_0000927801"/>
</dbReference>
<evidence type="ECO:0000313" key="3">
    <source>
        <dbReference type="Proteomes" id="UP000274756"/>
    </source>
</evidence>
<keyword evidence="3" id="KW-1185">Reference proteome</keyword>
<dbReference type="Proteomes" id="UP000038040">
    <property type="component" value="Unplaced"/>
</dbReference>
<proteinExistence type="predicted"/>
<dbReference type="Proteomes" id="UP000274756">
    <property type="component" value="Unassembled WGS sequence"/>
</dbReference>
<dbReference type="EMBL" id="UYYG01001230">
    <property type="protein sequence ID" value="VDN60662.1"/>
    <property type="molecule type" value="Genomic_DNA"/>
</dbReference>
<accession>A0A0N4UN15</accession>
<organism evidence="2 4">
    <name type="scientific">Dracunculus medinensis</name>
    <name type="common">Guinea worm</name>
    <dbReference type="NCBI Taxonomy" id="318479"/>
    <lineage>
        <taxon>Eukaryota</taxon>
        <taxon>Metazoa</taxon>
        <taxon>Ecdysozoa</taxon>
        <taxon>Nematoda</taxon>
        <taxon>Chromadorea</taxon>
        <taxon>Rhabditida</taxon>
        <taxon>Spirurina</taxon>
        <taxon>Dracunculoidea</taxon>
        <taxon>Dracunculidae</taxon>
        <taxon>Dracunculus</taxon>
    </lineage>
</organism>
<evidence type="ECO:0000313" key="2">
    <source>
        <dbReference type="Proteomes" id="UP000038040"/>
    </source>
</evidence>
<gene>
    <name evidence="1" type="ORF">DME_LOCUS10635</name>
</gene>
<sequence>MFGRRPWKNVPFPPWIQGGNERISDEEFEFDGETEHKRAIESIGGEMNMDFDRGVLASFHRGPKGDAGATIANIYLGEMSDNRTKISYVLGRYPAKFDESGELVDPGTGFMYETGDHVYVSFSFTWKAFFHMACGSFLAPGKAQ</sequence>
<evidence type="ECO:0000313" key="1">
    <source>
        <dbReference type="EMBL" id="VDN60662.1"/>
    </source>
</evidence>
<protein>
    <submittedName>
        <fullName evidence="4">SET domain-containing protein</fullName>
    </submittedName>
</protein>
<reference evidence="4" key="1">
    <citation type="submission" date="2017-02" db="UniProtKB">
        <authorList>
            <consortium name="WormBaseParasite"/>
        </authorList>
    </citation>
    <scope>IDENTIFICATION</scope>
</reference>
<name>A0A0N4UN15_DRAME</name>
<reference evidence="1 3" key="2">
    <citation type="submission" date="2018-11" db="EMBL/GenBank/DDBJ databases">
        <authorList>
            <consortium name="Pathogen Informatics"/>
        </authorList>
    </citation>
    <scope>NUCLEOTIDE SEQUENCE [LARGE SCALE GENOMIC DNA]</scope>
</reference>
<evidence type="ECO:0000313" key="4">
    <source>
        <dbReference type="WBParaSite" id="DME_0000927801-mRNA-1"/>
    </source>
</evidence>